<dbReference type="EMBL" id="WBMS02000004">
    <property type="protein sequence ID" value="MWA00073.1"/>
    <property type="molecule type" value="Genomic_DNA"/>
</dbReference>
<evidence type="ECO:0000313" key="3">
    <source>
        <dbReference type="EMBL" id="MWA00073.1"/>
    </source>
</evidence>
<dbReference type="AlphaFoldDB" id="A0A6I4M2U2"/>
<feature type="domain" description="PucR-like N-terminal" evidence="2">
    <location>
        <begin position="21"/>
        <end position="182"/>
    </location>
</feature>
<sequence>MTPTPAEAEKVSLPQTIDPPIPARILERLREELPLFAAESVEKAQQSLPQIAHALRGQGEDAHIRASDLARQVLVQLADPHTPKAQWADLCRSLGREAFRLGLSLEALEGAFRVGTRDGWVRLTRVGRQAGASGEQLCQLAELLFASIEQVCAYSVGAYRELAAQSSASLQAARKRLLDVLLSDPDAGGIEELARQAEWRLPQTVAAVALGESWHAKHQMLPALEPDVLMDLHRPDPLLLLPDPQGPGRVEMLQRGLREVRFAIGTSVPLADAASSLHMARHALSLMRRGLLRQGNHIQCTDHLASLLILSDEEIARQVARHQLGTFTELRSVERSRLRETLLVWLSSGGTYPEVADQLHVHPQTVRYRMRKLTQMFGERLRDPQWRFEMLLALHVDQMIDRSGEDAARPALSGQAAGATR</sequence>
<comment type="caution">
    <text evidence="3">The sequence shown here is derived from an EMBL/GenBank/DDBJ whole genome shotgun (WGS) entry which is preliminary data.</text>
</comment>
<feature type="domain" description="PucR C-terminal helix-turn-helix" evidence="1">
    <location>
        <begin position="338"/>
        <end position="396"/>
    </location>
</feature>
<reference evidence="3" key="1">
    <citation type="submission" date="2019-12" db="EMBL/GenBank/DDBJ databases">
        <title>Actinomadura physcomitrii sp. nov., a novel actinomycete isolated from moss [Physcomitrium sphaericum (Ludw) Fuernr].</title>
        <authorList>
            <person name="Zhuang X."/>
        </authorList>
    </citation>
    <scope>NUCLEOTIDE SEQUENCE [LARGE SCALE GENOMIC DNA]</scope>
    <source>
        <strain evidence="3">LD22</strain>
    </source>
</reference>
<dbReference type="Gene3D" id="1.10.10.2840">
    <property type="entry name" value="PucR C-terminal helix-turn-helix domain"/>
    <property type="match status" value="1"/>
</dbReference>
<evidence type="ECO:0000259" key="2">
    <source>
        <dbReference type="Pfam" id="PF25906"/>
    </source>
</evidence>
<dbReference type="Pfam" id="PF13556">
    <property type="entry name" value="HTH_30"/>
    <property type="match status" value="1"/>
</dbReference>
<organism evidence="3 4">
    <name type="scientific">Actinomadura physcomitrii</name>
    <dbReference type="NCBI Taxonomy" id="2650748"/>
    <lineage>
        <taxon>Bacteria</taxon>
        <taxon>Bacillati</taxon>
        <taxon>Actinomycetota</taxon>
        <taxon>Actinomycetes</taxon>
        <taxon>Streptosporangiales</taxon>
        <taxon>Thermomonosporaceae</taxon>
        <taxon>Actinomadura</taxon>
    </lineage>
</organism>
<proteinExistence type="predicted"/>
<dbReference type="InterPro" id="IPR051448">
    <property type="entry name" value="CdaR-like_regulators"/>
</dbReference>
<evidence type="ECO:0000259" key="1">
    <source>
        <dbReference type="Pfam" id="PF13556"/>
    </source>
</evidence>
<dbReference type="PANTHER" id="PTHR33744">
    <property type="entry name" value="CARBOHYDRATE DIACID REGULATOR"/>
    <property type="match status" value="1"/>
</dbReference>
<dbReference type="RefSeq" id="WP_151592506.1">
    <property type="nucleotide sequence ID" value="NZ_WBMS02000004.1"/>
</dbReference>
<dbReference type="InterPro" id="IPR042070">
    <property type="entry name" value="PucR_C-HTH_sf"/>
</dbReference>
<protein>
    <submittedName>
        <fullName evidence="3">PucR family transcriptional regulator</fullName>
    </submittedName>
</protein>
<keyword evidence="4" id="KW-1185">Reference proteome</keyword>
<dbReference type="InterPro" id="IPR058663">
    <property type="entry name" value="PucR-like_N"/>
</dbReference>
<dbReference type="Pfam" id="PF25906">
    <property type="entry name" value="PucR-like_N"/>
    <property type="match status" value="1"/>
</dbReference>
<dbReference type="Proteomes" id="UP000462055">
    <property type="component" value="Unassembled WGS sequence"/>
</dbReference>
<name>A0A6I4M2U2_9ACTN</name>
<dbReference type="PANTHER" id="PTHR33744:SF1">
    <property type="entry name" value="DNA-BINDING TRANSCRIPTIONAL ACTIVATOR ADER"/>
    <property type="match status" value="1"/>
</dbReference>
<gene>
    <name evidence="3" type="ORF">F8568_006725</name>
</gene>
<dbReference type="InterPro" id="IPR025736">
    <property type="entry name" value="PucR_C-HTH_dom"/>
</dbReference>
<accession>A0A6I4M2U2</accession>
<evidence type="ECO:0000313" key="4">
    <source>
        <dbReference type="Proteomes" id="UP000462055"/>
    </source>
</evidence>